<dbReference type="GO" id="GO:0006412">
    <property type="term" value="P:translation"/>
    <property type="evidence" value="ECO:0007669"/>
    <property type="project" value="UniProtKB-UniRule"/>
</dbReference>
<evidence type="ECO:0000256" key="4">
    <source>
        <dbReference type="ARBA" id="ARBA00022980"/>
    </source>
</evidence>
<dbReference type="Pfam" id="PF00411">
    <property type="entry name" value="Ribosomal_S11"/>
    <property type="match status" value="1"/>
</dbReference>
<dbReference type="GO" id="GO:0003735">
    <property type="term" value="F:structural constituent of ribosome"/>
    <property type="evidence" value="ECO:0007669"/>
    <property type="project" value="InterPro"/>
</dbReference>
<evidence type="ECO:0000256" key="3">
    <source>
        <dbReference type="ARBA" id="ARBA00022884"/>
    </source>
</evidence>
<evidence type="ECO:0000313" key="11">
    <source>
        <dbReference type="EMBL" id="MBI3127242.1"/>
    </source>
</evidence>
<feature type="region of interest" description="Disordered" evidence="10">
    <location>
        <begin position="1"/>
        <end position="22"/>
    </location>
</feature>
<comment type="function">
    <text evidence="7 8">Located on the platform of the 30S subunit, it bridges several disparate RNA helices of the 16S rRNA. Forms part of the Shine-Dalgarno cleft in the 70S ribosome.</text>
</comment>
<comment type="subunit">
    <text evidence="8">Part of the 30S ribosomal subunit. Interacts with proteins S7 and S18. Binds to IF-3.</text>
</comment>
<evidence type="ECO:0000256" key="9">
    <source>
        <dbReference type="RuleBase" id="RU003629"/>
    </source>
</evidence>
<dbReference type="GO" id="GO:0019843">
    <property type="term" value="F:rRNA binding"/>
    <property type="evidence" value="ECO:0007669"/>
    <property type="project" value="UniProtKB-UniRule"/>
</dbReference>
<dbReference type="Gene3D" id="3.30.420.80">
    <property type="entry name" value="Ribosomal protein S11"/>
    <property type="match status" value="1"/>
</dbReference>
<evidence type="ECO:0000256" key="7">
    <source>
        <dbReference type="ARBA" id="ARBA00058053"/>
    </source>
</evidence>
<comment type="caution">
    <text evidence="11">The sequence shown here is derived from an EMBL/GenBank/DDBJ whole genome shotgun (WGS) entry which is preliminary data.</text>
</comment>
<sequence>MAQAGKGKRPGSKRRRERRAIGKGQAHILATFNNTMITISDAGGNVVCWASAGAEGFKGSRKSTPFAAQMAAASVAKKALDLGVTSVEVLVSGPGSGREAAIRSLAAAGLEVSLIRDVTPIPHNGCRPRKRRRV</sequence>
<evidence type="ECO:0000256" key="5">
    <source>
        <dbReference type="ARBA" id="ARBA00023274"/>
    </source>
</evidence>
<organism evidence="11 12">
    <name type="scientific">Tectimicrobiota bacterium</name>
    <dbReference type="NCBI Taxonomy" id="2528274"/>
    <lineage>
        <taxon>Bacteria</taxon>
        <taxon>Pseudomonadati</taxon>
        <taxon>Nitrospinota/Tectimicrobiota group</taxon>
        <taxon>Candidatus Tectimicrobiota</taxon>
    </lineage>
</organism>
<dbReference type="NCBIfam" id="TIGR03632">
    <property type="entry name" value="uS11_bact"/>
    <property type="match status" value="1"/>
</dbReference>
<evidence type="ECO:0000256" key="6">
    <source>
        <dbReference type="ARBA" id="ARBA00035160"/>
    </source>
</evidence>
<proteinExistence type="inferred from homology"/>
<dbReference type="AlphaFoldDB" id="A0A932MN58"/>
<dbReference type="PIRSF" id="PIRSF002131">
    <property type="entry name" value="Ribosomal_S11"/>
    <property type="match status" value="1"/>
</dbReference>
<gene>
    <name evidence="8 11" type="primary">rpsK</name>
    <name evidence="11" type="ORF">HYZ11_06530</name>
</gene>
<dbReference type="InterPro" id="IPR036967">
    <property type="entry name" value="Ribosomal_uS11_sf"/>
</dbReference>
<accession>A0A932MN58</accession>
<dbReference type="Proteomes" id="UP000782312">
    <property type="component" value="Unassembled WGS sequence"/>
</dbReference>
<dbReference type="SUPFAM" id="SSF53137">
    <property type="entry name" value="Translational machinery components"/>
    <property type="match status" value="1"/>
</dbReference>
<dbReference type="InterPro" id="IPR001971">
    <property type="entry name" value="Ribosomal_uS11"/>
</dbReference>
<feature type="compositionally biased region" description="Basic residues" evidence="10">
    <location>
        <begin position="1"/>
        <end position="18"/>
    </location>
</feature>
<dbReference type="PROSITE" id="PS00054">
    <property type="entry name" value="RIBOSOMAL_S11"/>
    <property type="match status" value="1"/>
</dbReference>
<dbReference type="FunFam" id="3.30.420.80:FF:000001">
    <property type="entry name" value="30S ribosomal protein S11"/>
    <property type="match status" value="1"/>
</dbReference>
<dbReference type="InterPro" id="IPR018102">
    <property type="entry name" value="Ribosomal_uS11_CS"/>
</dbReference>
<dbReference type="HAMAP" id="MF_01310">
    <property type="entry name" value="Ribosomal_uS11"/>
    <property type="match status" value="1"/>
</dbReference>
<keyword evidence="4 8" id="KW-0689">Ribosomal protein</keyword>
<evidence type="ECO:0000256" key="10">
    <source>
        <dbReference type="SAM" id="MobiDB-lite"/>
    </source>
</evidence>
<comment type="similarity">
    <text evidence="1 8 9">Belongs to the universal ribosomal protein uS11 family.</text>
</comment>
<dbReference type="GO" id="GO:1990904">
    <property type="term" value="C:ribonucleoprotein complex"/>
    <property type="evidence" value="ECO:0007669"/>
    <property type="project" value="UniProtKB-KW"/>
</dbReference>
<dbReference type="InterPro" id="IPR019981">
    <property type="entry name" value="Ribosomal_uS11_bac-type"/>
</dbReference>
<keyword evidence="2 8" id="KW-0699">rRNA-binding</keyword>
<dbReference type="NCBIfam" id="NF003698">
    <property type="entry name" value="PRK05309.1"/>
    <property type="match status" value="1"/>
</dbReference>
<evidence type="ECO:0000256" key="8">
    <source>
        <dbReference type="HAMAP-Rule" id="MF_01310"/>
    </source>
</evidence>
<keyword evidence="3 8" id="KW-0694">RNA-binding</keyword>
<dbReference type="PANTHER" id="PTHR11759">
    <property type="entry name" value="40S RIBOSOMAL PROTEIN S14/30S RIBOSOMAL PROTEIN S11"/>
    <property type="match status" value="1"/>
</dbReference>
<dbReference type="EMBL" id="JACPUR010000017">
    <property type="protein sequence ID" value="MBI3127242.1"/>
    <property type="molecule type" value="Genomic_DNA"/>
</dbReference>
<evidence type="ECO:0000256" key="1">
    <source>
        <dbReference type="ARBA" id="ARBA00006194"/>
    </source>
</evidence>
<dbReference type="GO" id="GO:0005840">
    <property type="term" value="C:ribosome"/>
    <property type="evidence" value="ECO:0007669"/>
    <property type="project" value="UniProtKB-KW"/>
</dbReference>
<evidence type="ECO:0000256" key="2">
    <source>
        <dbReference type="ARBA" id="ARBA00022730"/>
    </source>
</evidence>
<protein>
    <recommendedName>
        <fullName evidence="6 8">Small ribosomal subunit protein uS11</fullName>
    </recommendedName>
</protein>
<evidence type="ECO:0000313" key="12">
    <source>
        <dbReference type="Proteomes" id="UP000782312"/>
    </source>
</evidence>
<name>A0A932MN58_UNCTE</name>
<reference evidence="11" key="1">
    <citation type="submission" date="2020-07" db="EMBL/GenBank/DDBJ databases">
        <title>Huge and variable diversity of episymbiotic CPR bacteria and DPANN archaea in groundwater ecosystems.</title>
        <authorList>
            <person name="He C.Y."/>
            <person name="Keren R."/>
            <person name="Whittaker M."/>
            <person name="Farag I.F."/>
            <person name="Doudna J."/>
            <person name="Cate J.H.D."/>
            <person name="Banfield J.F."/>
        </authorList>
    </citation>
    <scope>NUCLEOTIDE SEQUENCE</scope>
    <source>
        <strain evidence="11">NC_groundwater_763_Ag_S-0.2um_68_21</strain>
    </source>
</reference>
<keyword evidence="5 8" id="KW-0687">Ribonucleoprotein</keyword>